<dbReference type="AlphaFoldDB" id="A0A5B7D690"/>
<reference evidence="1 2" key="1">
    <citation type="submission" date="2019-05" db="EMBL/GenBank/DDBJ databases">
        <title>Another draft genome of Portunus trituberculatus and its Hox gene families provides insights of decapod evolution.</title>
        <authorList>
            <person name="Jeong J.-H."/>
            <person name="Song I."/>
            <person name="Kim S."/>
            <person name="Choi T."/>
            <person name="Kim D."/>
            <person name="Ryu S."/>
            <person name="Kim W."/>
        </authorList>
    </citation>
    <scope>NUCLEOTIDE SEQUENCE [LARGE SCALE GENOMIC DNA]</scope>
    <source>
        <tissue evidence="1">Muscle</tissue>
    </source>
</reference>
<dbReference type="EMBL" id="VSRR010000537">
    <property type="protein sequence ID" value="MPC16790.1"/>
    <property type="molecule type" value="Genomic_DNA"/>
</dbReference>
<evidence type="ECO:0000313" key="2">
    <source>
        <dbReference type="Proteomes" id="UP000324222"/>
    </source>
</evidence>
<protein>
    <submittedName>
        <fullName evidence="1">Uncharacterized protein</fullName>
    </submittedName>
</protein>
<proteinExistence type="predicted"/>
<accession>A0A5B7D690</accession>
<comment type="caution">
    <text evidence="1">The sequence shown here is derived from an EMBL/GenBank/DDBJ whole genome shotgun (WGS) entry which is preliminary data.</text>
</comment>
<dbReference type="Proteomes" id="UP000324222">
    <property type="component" value="Unassembled WGS sequence"/>
</dbReference>
<name>A0A5B7D690_PORTR</name>
<evidence type="ECO:0000313" key="1">
    <source>
        <dbReference type="EMBL" id="MPC16790.1"/>
    </source>
</evidence>
<keyword evidence="2" id="KW-1185">Reference proteome</keyword>
<gene>
    <name evidence="1" type="ORF">E2C01_009626</name>
</gene>
<organism evidence="1 2">
    <name type="scientific">Portunus trituberculatus</name>
    <name type="common">Swimming crab</name>
    <name type="synonym">Neptunus trituberculatus</name>
    <dbReference type="NCBI Taxonomy" id="210409"/>
    <lineage>
        <taxon>Eukaryota</taxon>
        <taxon>Metazoa</taxon>
        <taxon>Ecdysozoa</taxon>
        <taxon>Arthropoda</taxon>
        <taxon>Crustacea</taxon>
        <taxon>Multicrustacea</taxon>
        <taxon>Malacostraca</taxon>
        <taxon>Eumalacostraca</taxon>
        <taxon>Eucarida</taxon>
        <taxon>Decapoda</taxon>
        <taxon>Pleocyemata</taxon>
        <taxon>Brachyura</taxon>
        <taxon>Eubrachyura</taxon>
        <taxon>Portunoidea</taxon>
        <taxon>Portunidae</taxon>
        <taxon>Portuninae</taxon>
        <taxon>Portunus</taxon>
    </lineage>
</organism>
<sequence length="64" mass="6822">MQSGESPAMFPRAHTACSWTSSKSELSSWIKIGTAPASITIRVCVLVPEAMLVRAQAASNCLEL</sequence>